<protein>
    <recommendedName>
        <fullName evidence="3">Calcineurin-like phosphoesterase domain-containing protein</fullName>
    </recommendedName>
</protein>
<organism evidence="4 5">
    <name type="scientific">Rubrimonas cliftonensis</name>
    <dbReference type="NCBI Taxonomy" id="89524"/>
    <lineage>
        <taxon>Bacteria</taxon>
        <taxon>Pseudomonadati</taxon>
        <taxon>Pseudomonadota</taxon>
        <taxon>Alphaproteobacteria</taxon>
        <taxon>Rhodobacterales</taxon>
        <taxon>Paracoccaceae</taxon>
        <taxon>Rubrimonas</taxon>
    </lineage>
</organism>
<sequence>MVEPGLRLRIQRWEVRPAIWPRGLTLRIVALADLHAGGPHIPLSRIARIVEAANALEGDTGVLLGDYRASHSFVLDRTPPRRAARALARFKARAGVFAVLGNHDWWDDMAEQRDRRGRCRWWDELEDAGLAVLHNTVAPASVDGRRVWIAGLGDQLAYRPFWHVAQGRVLPAGGLDDLAQVSAATPDDGAPAILLAHEPDIFPLAPPRFAVTLAGHTHGGQVRLFGWSPIVPSAFGARYAYGHIREDGRDLMVSAGLGCSIAPVRLGMPPEITVIDLS</sequence>
<dbReference type="GO" id="GO:0046872">
    <property type="term" value="F:metal ion binding"/>
    <property type="evidence" value="ECO:0007669"/>
    <property type="project" value="UniProtKB-KW"/>
</dbReference>
<feature type="domain" description="Calcineurin-like phosphoesterase" evidence="3">
    <location>
        <begin position="26"/>
        <end position="219"/>
    </location>
</feature>
<dbReference type="GO" id="GO:0016020">
    <property type="term" value="C:membrane"/>
    <property type="evidence" value="ECO:0007669"/>
    <property type="project" value="GOC"/>
</dbReference>
<reference evidence="4 5" key="1">
    <citation type="submission" date="2016-10" db="EMBL/GenBank/DDBJ databases">
        <authorList>
            <person name="de Groot N.N."/>
        </authorList>
    </citation>
    <scope>NUCLEOTIDE SEQUENCE [LARGE SCALE GENOMIC DNA]</scope>
    <source>
        <strain evidence="4 5">DSM 15345</strain>
    </source>
</reference>
<proteinExistence type="predicted"/>
<evidence type="ECO:0000256" key="2">
    <source>
        <dbReference type="ARBA" id="ARBA00022801"/>
    </source>
</evidence>
<dbReference type="InterPro" id="IPR004843">
    <property type="entry name" value="Calcineurin-like_PHP"/>
</dbReference>
<dbReference type="PANTHER" id="PTHR31302:SF31">
    <property type="entry name" value="PHOSPHODIESTERASE YAEI"/>
    <property type="match status" value="1"/>
</dbReference>
<dbReference type="EMBL" id="FNQM01000001">
    <property type="protein sequence ID" value="SDZ76166.1"/>
    <property type="molecule type" value="Genomic_DNA"/>
</dbReference>
<dbReference type="InterPro" id="IPR029052">
    <property type="entry name" value="Metallo-depent_PP-like"/>
</dbReference>
<dbReference type="AlphaFoldDB" id="A0A1H3VN04"/>
<evidence type="ECO:0000256" key="1">
    <source>
        <dbReference type="ARBA" id="ARBA00022723"/>
    </source>
</evidence>
<name>A0A1H3VN04_9RHOB</name>
<keyword evidence="2" id="KW-0378">Hydrolase</keyword>
<evidence type="ECO:0000313" key="5">
    <source>
        <dbReference type="Proteomes" id="UP000198703"/>
    </source>
</evidence>
<dbReference type="Pfam" id="PF00149">
    <property type="entry name" value="Metallophos"/>
    <property type="match status" value="1"/>
</dbReference>
<dbReference type="Gene3D" id="3.60.21.10">
    <property type="match status" value="1"/>
</dbReference>
<gene>
    <name evidence="4" type="ORF">SAMN05444370_101217</name>
</gene>
<keyword evidence="1" id="KW-0479">Metal-binding</keyword>
<dbReference type="Proteomes" id="UP000198703">
    <property type="component" value="Unassembled WGS sequence"/>
</dbReference>
<dbReference type="RefSeq" id="WP_217632069.1">
    <property type="nucleotide sequence ID" value="NZ_FNQM01000001.1"/>
</dbReference>
<evidence type="ECO:0000313" key="4">
    <source>
        <dbReference type="EMBL" id="SDZ76166.1"/>
    </source>
</evidence>
<dbReference type="PANTHER" id="PTHR31302">
    <property type="entry name" value="TRANSMEMBRANE PROTEIN WITH METALLOPHOSPHOESTERASE DOMAIN-RELATED"/>
    <property type="match status" value="1"/>
</dbReference>
<dbReference type="GO" id="GO:0009245">
    <property type="term" value="P:lipid A biosynthetic process"/>
    <property type="evidence" value="ECO:0007669"/>
    <property type="project" value="TreeGrafter"/>
</dbReference>
<accession>A0A1H3VN04</accession>
<evidence type="ECO:0000259" key="3">
    <source>
        <dbReference type="Pfam" id="PF00149"/>
    </source>
</evidence>
<dbReference type="SUPFAM" id="SSF56300">
    <property type="entry name" value="Metallo-dependent phosphatases"/>
    <property type="match status" value="1"/>
</dbReference>
<keyword evidence="5" id="KW-1185">Reference proteome</keyword>
<dbReference type="GO" id="GO:0008758">
    <property type="term" value="F:UDP-2,3-diacylglucosamine hydrolase activity"/>
    <property type="evidence" value="ECO:0007669"/>
    <property type="project" value="TreeGrafter"/>
</dbReference>
<dbReference type="InterPro" id="IPR051158">
    <property type="entry name" value="Metallophosphoesterase_sf"/>
</dbReference>
<dbReference type="STRING" id="89524.SAMN05444370_101217"/>